<dbReference type="InterPro" id="IPR041664">
    <property type="entry name" value="AAA_16"/>
</dbReference>
<evidence type="ECO:0000259" key="8">
    <source>
        <dbReference type="PROSITE" id="PS50042"/>
    </source>
</evidence>
<keyword evidence="4 10" id="KW-0418">Kinase</keyword>
<dbReference type="RefSeq" id="WP_152591267.1">
    <property type="nucleotide sequence ID" value="NZ_CP045227.1"/>
</dbReference>
<dbReference type="GO" id="GO:0005524">
    <property type="term" value="F:ATP binding"/>
    <property type="evidence" value="ECO:0007669"/>
    <property type="project" value="InterPro"/>
</dbReference>
<dbReference type="Gene3D" id="3.30.200.20">
    <property type="entry name" value="Phosphorylase Kinase, domain 1"/>
    <property type="match status" value="1"/>
</dbReference>
<dbReference type="InterPro" id="IPR053159">
    <property type="entry name" value="Hybrid_Histidine_Kinase"/>
</dbReference>
<feature type="domain" description="Protein kinase" evidence="7">
    <location>
        <begin position="13"/>
        <end position="283"/>
    </location>
</feature>
<keyword evidence="6" id="KW-0175">Coiled coil</keyword>
<dbReference type="SUPFAM" id="SSF52540">
    <property type="entry name" value="P-loop containing nucleoside triphosphate hydrolases"/>
    <property type="match status" value="1"/>
</dbReference>
<dbReference type="Pfam" id="PF13191">
    <property type="entry name" value="AAA_16"/>
    <property type="match status" value="1"/>
</dbReference>
<dbReference type="Pfam" id="PF01590">
    <property type="entry name" value="GAF"/>
    <property type="match status" value="1"/>
</dbReference>
<evidence type="ECO:0000259" key="7">
    <source>
        <dbReference type="PROSITE" id="PS50011"/>
    </source>
</evidence>
<dbReference type="InterPro" id="IPR000595">
    <property type="entry name" value="cNMP-bd_dom"/>
</dbReference>
<dbReference type="PROSITE" id="PS00108">
    <property type="entry name" value="PROTEIN_KINASE_ST"/>
    <property type="match status" value="1"/>
</dbReference>
<dbReference type="Gene3D" id="1.10.510.10">
    <property type="entry name" value="Transferase(Phosphotransferase) domain 1"/>
    <property type="match status" value="1"/>
</dbReference>
<evidence type="ECO:0000313" key="11">
    <source>
        <dbReference type="Proteomes" id="UP000326678"/>
    </source>
</evidence>
<dbReference type="PROSITE" id="PS50011">
    <property type="entry name" value="PROTEIN_KINASE_DOM"/>
    <property type="match status" value="1"/>
</dbReference>
<dbReference type="Gene3D" id="3.30.565.10">
    <property type="entry name" value="Histidine kinase-like ATPase, C-terminal domain"/>
    <property type="match status" value="1"/>
</dbReference>
<keyword evidence="4 10" id="KW-0808">Transferase</keyword>
<dbReference type="SMART" id="SM00065">
    <property type="entry name" value="GAF"/>
    <property type="match status" value="1"/>
</dbReference>
<comment type="catalytic activity">
    <reaction evidence="1">
        <text>ATP + protein L-histidine = ADP + protein N-phospho-L-histidine.</text>
        <dbReference type="EC" id="2.7.13.3"/>
    </reaction>
</comment>
<name>A0A5P8WBI6_9NOSO</name>
<dbReference type="InterPro" id="IPR036890">
    <property type="entry name" value="HATPase_C_sf"/>
</dbReference>
<dbReference type="InterPro" id="IPR036097">
    <property type="entry name" value="HisK_dim/P_sf"/>
</dbReference>
<dbReference type="KEGG" id="nsh:GXM_07642"/>
<dbReference type="PRINTS" id="PR00344">
    <property type="entry name" value="BCTRLSENSOR"/>
</dbReference>
<dbReference type="Gene3D" id="1.10.287.130">
    <property type="match status" value="1"/>
</dbReference>
<feature type="coiled-coil region" evidence="6">
    <location>
        <begin position="1511"/>
        <end position="1560"/>
    </location>
</feature>
<dbReference type="Gene3D" id="3.30.450.40">
    <property type="match status" value="1"/>
</dbReference>
<dbReference type="InterPro" id="IPR008271">
    <property type="entry name" value="Ser/Thr_kinase_AS"/>
</dbReference>
<feature type="domain" description="Cyclic nucleotide-binding" evidence="8">
    <location>
        <begin position="963"/>
        <end position="1017"/>
    </location>
</feature>
<dbReference type="SUPFAM" id="SSF55874">
    <property type="entry name" value="ATPase domain of HSP90 chaperone/DNA topoisomerase II/histidine kinase"/>
    <property type="match status" value="1"/>
</dbReference>
<keyword evidence="11" id="KW-1185">Reference proteome</keyword>
<proteinExistence type="predicted"/>
<dbReference type="InterPro" id="IPR029016">
    <property type="entry name" value="GAF-like_dom_sf"/>
</dbReference>
<dbReference type="SUPFAM" id="SSF47384">
    <property type="entry name" value="Homodimeric domain of signal transducing histidine kinase"/>
    <property type="match status" value="1"/>
</dbReference>
<dbReference type="PANTHER" id="PTHR43642">
    <property type="entry name" value="HYBRID SIGNAL TRANSDUCTION HISTIDINE KINASE G"/>
    <property type="match status" value="1"/>
</dbReference>
<dbReference type="InterPro" id="IPR004358">
    <property type="entry name" value="Sig_transdc_His_kin-like_C"/>
</dbReference>
<dbReference type="SMART" id="SM00387">
    <property type="entry name" value="HATPase_c"/>
    <property type="match status" value="1"/>
</dbReference>
<dbReference type="InterPro" id="IPR003018">
    <property type="entry name" value="GAF"/>
</dbReference>
<dbReference type="GO" id="GO:0004674">
    <property type="term" value="F:protein serine/threonine kinase activity"/>
    <property type="evidence" value="ECO:0007669"/>
    <property type="project" value="UniProtKB-KW"/>
</dbReference>
<organism evidence="10 11">
    <name type="scientific">Nostoc sphaeroides CCNUC1</name>
    <dbReference type="NCBI Taxonomy" id="2653204"/>
    <lineage>
        <taxon>Bacteria</taxon>
        <taxon>Bacillati</taxon>
        <taxon>Cyanobacteriota</taxon>
        <taxon>Cyanophyceae</taxon>
        <taxon>Nostocales</taxon>
        <taxon>Nostocaceae</taxon>
        <taxon>Nostoc</taxon>
    </lineage>
</organism>
<dbReference type="Pfam" id="PF02518">
    <property type="entry name" value="HATPase_c"/>
    <property type="match status" value="1"/>
</dbReference>
<keyword evidence="5" id="KW-0902">Two-component regulatory system</keyword>
<reference evidence="10 11" key="1">
    <citation type="submission" date="2019-10" db="EMBL/GenBank/DDBJ databases">
        <title>Genomic and transcriptomic insights into the perfect genentic adaptation of a filamentous nitrogen-fixing cyanobacterium to rice fields.</title>
        <authorList>
            <person name="Chen Z."/>
        </authorList>
    </citation>
    <scope>NUCLEOTIDE SEQUENCE [LARGE SCALE GENOMIC DNA]</scope>
    <source>
        <strain evidence="10">CCNUC1</strain>
    </source>
</reference>
<dbReference type="Proteomes" id="UP000326678">
    <property type="component" value="Chromosome Gxm2"/>
</dbReference>
<dbReference type="Gene3D" id="3.40.50.300">
    <property type="entry name" value="P-loop containing nucleotide triphosphate hydrolases"/>
    <property type="match status" value="1"/>
</dbReference>
<keyword evidence="3" id="KW-0597">Phosphoprotein</keyword>
<dbReference type="SUPFAM" id="SSF55781">
    <property type="entry name" value="GAF domain-like"/>
    <property type="match status" value="1"/>
</dbReference>
<evidence type="ECO:0000256" key="6">
    <source>
        <dbReference type="SAM" id="Coils"/>
    </source>
</evidence>
<evidence type="ECO:0000256" key="5">
    <source>
        <dbReference type="ARBA" id="ARBA00023012"/>
    </source>
</evidence>
<dbReference type="PROSITE" id="PS50109">
    <property type="entry name" value="HIS_KIN"/>
    <property type="match status" value="1"/>
</dbReference>
<feature type="domain" description="Histidine kinase" evidence="9">
    <location>
        <begin position="1572"/>
        <end position="1822"/>
    </location>
</feature>
<dbReference type="CDD" id="cd00082">
    <property type="entry name" value="HisKA"/>
    <property type="match status" value="1"/>
</dbReference>
<evidence type="ECO:0000259" key="9">
    <source>
        <dbReference type="PROSITE" id="PS50109"/>
    </source>
</evidence>
<dbReference type="InterPro" id="IPR003661">
    <property type="entry name" value="HisK_dim/P_dom"/>
</dbReference>
<protein>
    <recommendedName>
        <fullName evidence="2">histidine kinase</fullName>
        <ecNumber evidence="2">2.7.13.3</ecNumber>
    </recommendedName>
</protein>
<dbReference type="PANTHER" id="PTHR43642:SF1">
    <property type="entry name" value="HYBRID SIGNAL TRANSDUCTION HISTIDINE KINASE G"/>
    <property type="match status" value="1"/>
</dbReference>
<evidence type="ECO:0000256" key="2">
    <source>
        <dbReference type="ARBA" id="ARBA00012438"/>
    </source>
</evidence>
<dbReference type="InterPro" id="IPR000719">
    <property type="entry name" value="Prot_kinase_dom"/>
</dbReference>
<dbReference type="InterPro" id="IPR003594">
    <property type="entry name" value="HATPase_dom"/>
</dbReference>
<dbReference type="GO" id="GO:0000155">
    <property type="term" value="F:phosphorelay sensor kinase activity"/>
    <property type="evidence" value="ECO:0007669"/>
    <property type="project" value="InterPro"/>
</dbReference>
<sequence length="1822" mass="205880">MATQISNLIIPGYQINSQLYTGSRTRVYRAIRKQDKLPVVIKFLISEYPSFNELLQFRNQYTISQHLNIAGIIHALSLESYGNSYILVMEDIEAISLNEYIQSNTLSLVEFLSIAIQLTKGLHDLHQNRVIHKDIKPANILINPQTKQIKLIDFSIASLLPKENQEIKSPNVLEGTLAYISPEQTGRMNRGIDYRSDFYSLGVTFYELLTGELPFDSSDPMELVHCHLAKMPIALDNRFTLSGAGGKEIPQVVTDIVIKLMAKNAEDRYQSALGLKSDLEKCLAQFQEIGRIENFEIAQRDICDRFLIPEKLYGRESEVATLLQAFERVVNGTSEMMLVAGFSGIGKTAVVNQVHKPITRQQGYFIKGKFDQFNRNVPFSAFVQALGNLMGQLLSESDAQLAQWRSQILEVVGDNGQVLIEVIPELERVIGKQPPVPELSATAAQNRFNLLFQKFIAIFTRLEHPLVIFLDDLQWADLASLQLIKLLMEDNSYLLLLGAYRDNEVSPVHPLMLTVEEVKKVGKTVNTITLAPLSLNDTNQLIADTLHCDHESAQSLTELIFRKTQGNPFFITQFLKALHEDGQITFNCDRGYWECDLAQINTQSLTDDVVEFIAQQLQKLPRETQNVVKLAACIGNHFDLDTLAIVSEQSPAEAATALWKALQSGLILPQSQMYKFYLSHEQGQTNTNNIENVTYRFLHDRVQQAAYSLIPADQKRQTHRTIGELLLSYTTKVELEEKIFDIVNQLNYGVELITQPSKRQELAELNLVAGKRAKLATAYQSAYTYFDRGIHLLSSDCWQSQYALALDLYVGAAESACLKTDFETMKALCDHILTVVTKIQDRVKIYELLIFYYHNQSQFYEAVTLAVQTLNHLGEKFPANPHTQDFLDALQTTTELIQQVGFENLAELPPMQNPEKLAAMKLLRCSCFPAYFAVPEMLGLLVCRLVDLTLKYGNSPLTPFVFGIFSVLINAVVGDIETGKQFGELAIALEQQQPDLEYRALTYNVIYGLSRHFYKPVRDSLQPLISGYQSFAQNGDAESSAYCLINAYFCAILSGQNLKDIQTEYEKYIQSVMGLKQEQVIHQLHIWMQVVHNLTESVENPAFLQGEYFDITVKLPQLYQEKNFNTINYAHTAQAMLAYLLGDYERSLSHALATEPHLGASTGKFFVSAHNFYYSLSITALYSQSSRSEQSEYLKKLQSDRQKMKNWANHCPENFLHRFLLVDAEICRLQYDFCTAIELYDRAIAVAKDNGYLQEEALSNELAAKFYLNWGKEKVAASYMQSAYYCYARWGAKAKTDDLEDRYHDLLRPILEQVTQNWSPLEALATLSTSNISLPASTKATYLVSKSLNTSLDFATVLKASQSLSSTIHLDELLRQLTQIILQNSGGDRCALILPNSNGKWYVQAIATSETTQLCSEPLEENLSIPVKLIQYVKNTQEMVVIDRLKTDLPIIDEYLTQQQPQSILCLPILHQGNLIGILYLKNSSTSGVFTSDRILILDFLCTQAAISLENARLYQQVANYSQNLEAEVEQKTQALNQKAQDLEQALQHLQKTQAQLIHTEKMSSLGQLVAGVAHEINNPISFINGNLNHLENYIVDLMSLLALYQEESAEPSSKIQAKREEIEVDFLCQDAIKILQSIKTGSDRISKIVLSLRNFSRLDEAPIKAVDLHTGIESTLLILQNRLQAGKHQREIQVIKEYGNLPTITCYPAQLNQVFLHILNNAIDAIREYAEDTEQPQIRIRTEVIDHQQIRIAIANTGSFIPVHIQERIFEPFFTTKPVGLGTGLGLFVSYSIIKKHGGNITVNSLPDKETEFTIFIPIKT</sequence>
<dbReference type="InterPro" id="IPR005467">
    <property type="entry name" value="His_kinase_dom"/>
</dbReference>
<dbReference type="InterPro" id="IPR011009">
    <property type="entry name" value="Kinase-like_dom_sf"/>
</dbReference>
<dbReference type="SMART" id="SM00388">
    <property type="entry name" value="HisKA"/>
    <property type="match status" value="1"/>
</dbReference>
<dbReference type="CDD" id="cd14014">
    <property type="entry name" value="STKc_PknB_like"/>
    <property type="match status" value="1"/>
</dbReference>
<keyword evidence="10" id="KW-0723">Serine/threonine-protein kinase</keyword>
<dbReference type="PROSITE" id="PS50042">
    <property type="entry name" value="CNMP_BINDING_3"/>
    <property type="match status" value="1"/>
</dbReference>
<evidence type="ECO:0000256" key="3">
    <source>
        <dbReference type="ARBA" id="ARBA00022553"/>
    </source>
</evidence>
<dbReference type="EMBL" id="CP045227">
    <property type="protein sequence ID" value="QFS50148.1"/>
    <property type="molecule type" value="Genomic_DNA"/>
</dbReference>
<evidence type="ECO:0000256" key="4">
    <source>
        <dbReference type="ARBA" id="ARBA00022777"/>
    </source>
</evidence>
<dbReference type="EC" id="2.7.13.3" evidence="2"/>
<gene>
    <name evidence="10" type="ORF">GXM_07642</name>
</gene>
<dbReference type="SMART" id="SM00220">
    <property type="entry name" value="S_TKc"/>
    <property type="match status" value="1"/>
</dbReference>
<accession>A0A5P8WBI6</accession>
<evidence type="ECO:0000313" key="10">
    <source>
        <dbReference type="EMBL" id="QFS50148.1"/>
    </source>
</evidence>
<evidence type="ECO:0000256" key="1">
    <source>
        <dbReference type="ARBA" id="ARBA00000085"/>
    </source>
</evidence>
<dbReference type="InterPro" id="IPR027417">
    <property type="entry name" value="P-loop_NTPase"/>
</dbReference>
<dbReference type="Pfam" id="PF00069">
    <property type="entry name" value="Pkinase"/>
    <property type="match status" value="1"/>
</dbReference>
<dbReference type="SUPFAM" id="SSF56112">
    <property type="entry name" value="Protein kinase-like (PK-like)"/>
    <property type="match status" value="1"/>
</dbReference>